<dbReference type="InterPro" id="IPR032675">
    <property type="entry name" value="LRR_dom_sf"/>
</dbReference>
<dbReference type="PROSITE" id="PS51450">
    <property type="entry name" value="LRR"/>
    <property type="match status" value="2"/>
</dbReference>
<protein>
    <recommendedName>
        <fullName evidence="6">DUF3859 domain-containing protein</fullName>
    </recommendedName>
</protein>
<evidence type="ECO:0000256" key="2">
    <source>
        <dbReference type="ARBA" id="ARBA00022737"/>
    </source>
</evidence>
<dbReference type="InterPro" id="IPR001611">
    <property type="entry name" value="Leu-rich_rpt"/>
</dbReference>
<keyword evidence="5" id="KW-1185">Reference proteome</keyword>
<keyword evidence="2" id="KW-0677">Repeat</keyword>
<dbReference type="EMBL" id="BPEY01000006">
    <property type="protein sequence ID" value="GIU41442.1"/>
    <property type="molecule type" value="Genomic_DNA"/>
</dbReference>
<gene>
    <name evidence="4" type="ORF">TUM4438_05740</name>
</gene>
<reference evidence="4" key="1">
    <citation type="submission" date="2021-05" db="EMBL/GenBank/DDBJ databases">
        <title>Molecular characterization for Shewanella algae harboring chromosomal blaOXA-55-like strains isolated from clinical and environment sample.</title>
        <authorList>
            <person name="Ohama Y."/>
            <person name="Aoki K."/>
            <person name="Harada S."/>
            <person name="Moriya K."/>
            <person name="Ishii Y."/>
            <person name="Tateda K."/>
        </authorList>
    </citation>
    <scope>NUCLEOTIDE SEQUENCE</scope>
    <source>
        <strain evidence="4">JCM 11563</strain>
    </source>
</reference>
<proteinExistence type="predicted"/>
<evidence type="ECO:0008006" key="6">
    <source>
        <dbReference type="Google" id="ProtNLM"/>
    </source>
</evidence>
<evidence type="ECO:0000256" key="3">
    <source>
        <dbReference type="SAM" id="SignalP"/>
    </source>
</evidence>
<sequence>MRAFKLTIAILSSSLFGLGGCALTQAPKLVSEVEFTDPQFAKCVQKTEIKNLAQITELQCNTQQIRNVDEIRFMPGLKTLILLDNQLTHIDISELEQLDRLILADNQLTNIDLSNNPNLTALNLSGNKLSSINVSSNPKLKSLYAYKLPLSDIDLSAQPKLRDIGLSNHQLTEIDLSKNLELQALSLPVGTLKTIDLSHNPKLKHLHLSSNKLNELNLEYHPDLRVVSVRNNQLKQLDLSHNPQLIKVKADYNQIDELKLNSNSPLKEIELNSNRITSLDISAYTQLQKVIAFNNPLQQLTLNEEHFPQVISIEGTPLDISNKAAHEQQSLSNLISPRVSIIEAGTISQKGTQYNVAASQLATPTLGQYIGYRYSVSLPKNAQGQIDPVIKNQSQFPITVRMTHPEIVDPKSGKGFTSSSWTDTMFKHDKNLAMWYFGEPHELVTGRWTLEILYRDSVVAKKSFMLVNMDEKPSSVGKKNKVIEQGLTLEKLITRGEYYLCEQDKYQQCFGFSDTQTCAISMQPFKSQCLQEALIMIKQRSAIPMNEQLREFFSHYTACMGSQYIATSELNPQKVGQCLTQ</sequence>
<feature type="signal peptide" evidence="3">
    <location>
        <begin position="1"/>
        <end position="24"/>
    </location>
</feature>
<evidence type="ECO:0000256" key="1">
    <source>
        <dbReference type="ARBA" id="ARBA00022614"/>
    </source>
</evidence>
<dbReference type="PROSITE" id="PS51257">
    <property type="entry name" value="PROKAR_LIPOPROTEIN"/>
    <property type="match status" value="1"/>
</dbReference>
<accession>A0ABQ4P1R5</accession>
<dbReference type="SUPFAM" id="SSF52058">
    <property type="entry name" value="L domain-like"/>
    <property type="match status" value="1"/>
</dbReference>
<keyword evidence="1" id="KW-0433">Leucine-rich repeat</keyword>
<keyword evidence="3" id="KW-0732">Signal</keyword>
<name>A0ABQ4P1R5_9GAMM</name>
<dbReference type="InterPro" id="IPR052574">
    <property type="entry name" value="CDIRP"/>
</dbReference>
<comment type="caution">
    <text evidence="4">The sequence shown here is derived from an EMBL/GenBank/DDBJ whole genome shotgun (WGS) entry which is preliminary data.</text>
</comment>
<dbReference type="Proteomes" id="UP000887104">
    <property type="component" value="Unassembled WGS sequence"/>
</dbReference>
<evidence type="ECO:0000313" key="5">
    <source>
        <dbReference type="Proteomes" id="UP000887104"/>
    </source>
</evidence>
<dbReference type="Gene3D" id="2.60.40.2390">
    <property type="match status" value="1"/>
</dbReference>
<organism evidence="4 5">
    <name type="scientific">Shewanella sairae</name>
    <dbReference type="NCBI Taxonomy" id="190310"/>
    <lineage>
        <taxon>Bacteria</taxon>
        <taxon>Pseudomonadati</taxon>
        <taxon>Pseudomonadota</taxon>
        <taxon>Gammaproteobacteria</taxon>
        <taxon>Alteromonadales</taxon>
        <taxon>Shewanellaceae</taxon>
        <taxon>Shewanella</taxon>
    </lineage>
</organism>
<dbReference type="PANTHER" id="PTHR47566:SF1">
    <property type="entry name" value="PROTEIN NUD1"/>
    <property type="match status" value="1"/>
</dbReference>
<dbReference type="RefSeq" id="WP_220779176.1">
    <property type="nucleotide sequence ID" value="NZ_BPEY01000006.1"/>
</dbReference>
<evidence type="ECO:0000313" key="4">
    <source>
        <dbReference type="EMBL" id="GIU41442.1"/>
    </source>
</evidence>
<feature type="chain" id="PRO_5046732231" description="DUF3859 domain-containing protein" evidence="3">
    <location>
        <begin position="25"/>
        <end position="581"/>
    </location>
</feature>
<dbReference type="PANTHER" id="PTHR47566">
    <property type="match status" value="1"/>
</dbReference>
<dbReference type="Gene3D" id="3.80.10.10">
    <property type="entry name" value="Ribonuclease Inhibitor"/>
    <property type="match status" value="1"/>
</dbReference>